<gene>
    <name evidence="1" type="ORF">CCHR01_18206</name>
</gene>
<dbReference type="AlphaFoldDB" id="A0AAD9A0I7"/>
<organism evidence="1 2">
    <name type="scientific">Colletotrichum chrysophilum</name>
    <dbReference type="NCBI Taxonomy" id="1836956"/>
    <lineage>
        <taxon>Eukaryota</taxon>
        <taxon>Fungi</taxon>
        <taxon>Dikarya</taxon>
        <taxon>Ascomycota</taxon>
        <taxon>Pezizomycotina</taxon>
        <taxon>Sordariomycetes</taxon>
        <taxon>Hypocreomycetidae</taxon>
        <taxon>Glomerellales</taxon>
        <taxon>Glomerellaceae</taxon>
        <taxon>Colletotrichum</taxon>
        <taxon>Colletotrichum gloeosporioides species complex</taxon>
    </lineage>
</organism>
<dbReference type="EMBL" id="JAQOWY010000710">
    <property type="protein sequence ID" value="KAK1839166.1"/>
    <property type="molecule type" value="Genomic_DNA"/>
</dbReference>
<accession>A0AAD9A0I7</accession>
<name>A0AAD9A0I7_9PEZI</name>
<sequence>MAVKLSDLNANPFRAAASAAETLIVDELPSEATLRLEFNQLVTIIIALQTVPCTGSRDHPDENALRRLVRRAPNFRNLCIIQQIAPEDSEKASDRSLLGDRPGVNIKYIPAHDLAAAFARSPQVSPAKAAVESWAATVASACEVRPRSPLVEAYMELPDAALGVYEERHDTGRLAID</sequence>
<reference evidence="1" key="1">
    <citation type="submission" date="2023-01" db="EMBL/GenBank/DDBJ databases">
        <title>Colletotrichum chrysophilum M932 genome sequence.</title>
        <authorList>
            <person name="Baroncelli R."/>
        </authorList>
    </citation>
    <scope>NUCLEOTIDE SEQUENCE</scope>
    <source>
        <strain evidence="1">M932</strain>
    </source>
</reference>
<evidence type="ECO:0000313" key="2">
    <source>
        <dbReference type="Proteomes" id="UP001243330"/>
    </source>
</evidence>
<comment type="caution">
    <text evidence="1">The sequence shown here is derived from an EMBL/GenBank/DDBJ whole genome shotgun (WGS) entry which is preliminary data.</text>
</comment>
<proteinExistence type="predicted"/>
<keyword evidence="2" id="KW-1185">Reference proteome</keyword>
<evidence type="ECO:0000313" key="1">
    <source>
        <dbReference type="EMBL" id="KAK1839166.1"/>
    </source>
</evidence>
<protein>
    <submittedName>
        <fullName evidence="1">Uncharacterized protein</fullName>
    </submittedName>
</protein>
<dbReference type="Proteomes" id="UP001243330">
    <property type="component" value="Unassembled WGS sequence"/>
</dbReference>